<name>A0A6A1URN8_9ROSI</name>
<evidence type="ECO:0000313" key="2">
    <source>
        <dbReference type="EMBL" id="KAB1202468.1"/>
    </source>
</evidence>
<gene>
    <name evidence="2" type="ORF">CJ030_MR8G019540</name>
</gene>
<feature type="coiled-coil region" evidence="1">
    <location>
        <begin position="76"/>
        <end position="103"/>
    </location>
</feature>
<comment type="caution">
    <text evidence="2">The sequence shown here is derived from an EMBL/GenBank/DDBJ whole genome shotgun (WGS) entry which is preliminary data.</text>
</comment>
<protein>
    <submittedName>
        <fullName evidence="2">Uncharacterized protein</fullName>
    </submittedName>
</protein>
<organism evidence="2 3">
    <name type="scientific">Morella rubra</name>
    <name type="common">Chinese bayberry</name>
    <dbReference type="NCBI Taxonomy" id="262757"/>
    <lineage>
        <taxon>Eukaryota</taxon>
        <taxon>Viridiplantae</taxon>
        <taxon>Streptophyta</taxon>
        <taxon>Embryophyta</taxon>
        <taxon>Tracheophyta</taxon>
        <taxon>Spermatophyta</taxon>
        <taxon>Magnoliopsida</taxon>
        <taxon>eudicotyledons</taxon>
        <taxon>Gunneridae</taxon>
        <taxon>Pentapetalae</taxon>
        <taxon>rosids</taxon>
        <taxon>fabids</taxon>
        <taxon>Fagales</taxon>
        <taxon>Myricaceae</taxon>
        <taxon>Morella</taxon>
    </lineage>
</organism>
<reference evidence="2 3" key="1">
    <citation type="journal article" date="2019" name="Plant Biotechnol. J.">
        <title>The red bayberry genome and genetic basis of sex determination.</title>
        <authorList>
            <person name="Jia H.M."/>
            <person name="Jia H.J."/>
            <person name="Cai Q.L."/>
            <person name="Wang Y."/>
            <person name="Zhao H.B."/>
            <person name="Yang W.F."/>
            <person name="Wang G.Y."/>
            <person name="Li Y.H."/>
            <person name="Zhan D.L."/>
            <person name="Shen Y.T."/>
            <person name="Niu Q.F."/>
            <person name="Chang L."/>
            <person name="Qiu J."/>
            <person name="Zhao L."/>
            <person name="Xie H.B."/>
            <person name="Fu W.Y."/>
            <person name="Jin J."/>
            <person name="Li X.W."/>
            <person name="Jiao Y."/>
            <person name="Zhou C.C."/>
            <person name="Tu T."/>
            <person name="Chai C.Y."/>
            <person name="Gao J.L."/>
            <person name="Fan L.J."/>
            <person name="van de Weg E."/>
            <person name="Wang J.Y."/>
            <person name="Gao Z.S."/>
        </authorList>
    </citation>
    <scope>NUCLEOTIDE SEQUENCE [LARGE SCALE GENOMIC DNA]</scope>
    <source>
        <tissue evidence="2">Leaves</tissue>
    </source>
</reference>
<proteinExistence type="predicted"/>
<evidence type="ECO:0000313" key="3">
    <source>
        <dbReference type="Proteomes" id="UP000516437"/>
    </source>
</evidence>
<dbReference type="EMBL" id="RXIC02000026">
    <property type="protein sequence ID" value="KAB1202468.1"/>
    <property type="molecule type" value="Genomic_DNA"/>
</dbReference>
<evidence type="ECO:0000256" key="1">
    <source>
        <dbReference type="SAM" id="Coils"/>
    </source>
</evidence>
<keyword evidence="1" id="KW-0175">Coiled coil</keyword>
<keyword evidence="3" id="KW-1185">Reference proteome</keyword>
<dbReference type="Proteomes" id="UP000516437">
    <property type="component" value="Chromosome 8"/>
</dbReference>
<accession>A0A6A1URN8</accession>
<dbReference type="AlphaFoldDB" id="A0A6A1URN8"/>
<sequence length="109" mass="12745">MRRQSPINVDRKHEEGFPLWFRNQEKYRRYSCSMSQRESHTQKWRFSLEVLGTKVGYVRGLGLSVCSVGSSSSVSSVDLSKRLEEARLKIEEMRARQIEYEELLSSGQK</sequence>